<dbReference type="GO" id="GO:0005737">
    <property type="term" value="C:cytoplasm"/>
    <property type="evidence" value="ECO:0007669"/>
    <property type="project" value="TreeGrafter"/>
</dbReference>
<dbReference type="SMART" id="SM00240">
    <property type="entry name" value="FHA"/>
    <property type="match status" value="1"/>
</dbReference>
<evidence type="ECO:0000259" key="2">
    <source>
        <dbReference type="PROSITE" id="PS50006"/>
    </source>
</evidence>
<dbReference type="Gene3D" id="1.10.510.10">
    <property type="entry name" value="Transferase(Phosphotransferase) domain 1"/>
    <property type="match status" value="1"/>
</dbReference>
<dbReference type="PANTHER" id="PTHR24361">
    <property type="entry name" value="MITOGEN-ACTIVATED KINASE KINASE KINASE"/>
    <property type="match status" value="1"/>
</dbReference>
<feature type="domain" description="FHA" evidence="2">
    <location>
        <begin position="354"/>
        <end position="405"/>
    </location>
</feature>
<proteinExistence type="predicted"/>
<dbReference type="InterPro" id="IPR008266">
    <property type="entry name" value="Tyr_kinase_AS"/>
</dbReference>
<keyword evidence="1" id="KW-0067">ATP-binding</keyword>
<dbReference type="GO" id="GO:0004674">
    <property type="term" value="F:protein serine/threonine kinase activity"/>
    <property type="evidence" value="ECO:0007669"/>
    <property type="project" value="TreeGrafter"/>
</dbReference>
<dbReference type="InterPro" id="IPR053235">
    <property type="entry name" value="Ser_Thr_kinase"/>
</dbReference>
<protein>
    <submittedName>
        <fullName evidence="4">Protein kinase</fullName>
    </submittedName>
</protein>
<dbReference type="InterPro" id="IPR008984">
    <property type="entry name" value="SMAD_FHA_dom_sf"/>
</dbReference>
<dbReference type="Pfam" id="PF00498">
    <property type="entry name" value="FHA"/>
    <property type="match status" value="1"/>
</dbReference>
<dbReference type="Gene3D" id="2.60.200.20">
    <property type="match status" value="1"/>
</dbReference>
<dbReference type="InterPro" id="IPR000719">
    <property type="entry name" value="Prot_kinase_dom"/>
</dbReference>
<feature type="domain" description="Protein kinase" evidence="3">
    <location>
        <begin position="46"/>
        <end position="319"/>
    </location>
</feature>
<keyword evidence="4" id="KW-0418">Kinase</keyword>
<dbReference type="PROSITE" id="PS50006">
    <property type="entry name" value="FHA_DOMAIN"/>
    <property type="match status" value="1"/>
</dbReference>
<reference evidence="4" key="2">
    <citation type="journal article" date="2021" name="PeerJ">
        <title>Extensive microbial diversity within the chicken gut microbiome revealed by metagenomics and culture.</title>
        <authorList>
            <person name="Gilroy R."/>
            <person name="Ravi A."/>
            <person name="Getino M."/>
            <person name="Pursley I."/>
            <person name="Horton D.L."/>
            <person name="Alikhan N.F."/>
            <person name="Baker D."/>
            <person name="Gharbi K."/>
            <person name="Hall N."/>
            <person name="Watson M."/>
            <person name="Adriaenssens E.M."/>
            <person name="Foster-Nyarko E."/>
            <person name="Jarju S."/>
            <person name="Secka A."/>
            <person name="Antonio M."/>
            <person name="Oren A."/>
            <person name="Chaudhuri R.R."/>
            <person name="La Ragione R."/>
            <person name="Hildebrand F."/>
            <person name="Pallen M.J."/>
        </authorList>
    </citation>
    <scope>NUCLEOTIDE SEQUENCE</scope>
    <source>
        <strain evidence="4">CHK123-3438</strain>
    </source>
</reference>
<dbReference type="Pfam" id="PF00069">
    <property type="entry name" value="Pkinase"/>
    <property type="match status" value="1"/>
</dbReference>
<dbReference type="AlphaFoldDB" id="A0A9D1GJH0"/>
<keyword evidence="4" id="KW-0808">Transferase</keyword>
<evidence type="ECO:0000313" key="5">
    <source>
        <dbReference type="Proteomes" id="UP000886860"/>
    </source>
</evidence>
<dbReference type="GO" id="GO:0005524">
    <property type="term" value="F:ATP binding"/>
    <property type="evidence" value="ECO:0007669"/>
    <property type="project" value="UniProtKB-UniRule"/>
</dbReference>
<dbReference type="InterPro" id="IPR011009">
    <property type="entry name" value="Kinase-like_dom_sf"/>
</dbReference>
<dbReference type="PROSITE" id="PS00109">
    <property type="entry name" value="PROTEIN_KINASE_TYR"/>
    <property type="match status" value="1"/>
</dbReference>
<sequence>MVQERCPNCFEPGYRGGSCGRCGFQASYDKRSVRALPAGVVLKRRYYLGRLLGEGGFGITYKAYDLQGGRLCAVKEYAPAGMTLRGADKRKLVLSSREKQEPYRAGLRRFMEEAQILSRLERIPAVVDITDSFQENDTAYFVMEFLDGADLRQIVKASKMRLPAEEITDIILQVAVAMDIIHTRTKIIHRDITPDNIYITRDKKVKLIDFGSAKQTVTGYEGGLSVVLKPKFAPPEQFSSRMIQGSYTDVYALAGTYYYALTGRMLPAAPDRLSGANYVPLKQMNLGIPDSVSDAVDRALALNVNQRTQTMQEFIQGIAGGLQKRPIQAPQPCIQITAGPEAGKRWPIPSGVPVSLGRGAAAQLQMHQPEDVSRIHCQITWLPEKRKFRIQDLSTYGTFYQGRRLNKGTLYDVAPPAKLMLASPLCVIELGLY</sequence>
<gene>
    <name evidence="4" type="ORF">IAB60_04125</name>
</gene>
<dbReference type="InterPro" id="IPR017441">
    <property type="entry name" value="Protein_kinase_ATP_BS"/>
</dbReference>
<dbReference type="Proteomes" id="UP000886860">
    <property type="component" value="Unassembled WGS sequence"/>
</dbReference>
<name>A0A9D1GJH0_9FIRM</name>
<dbReference type="SUPFAM" id="SSF56112">
    <property type="entry name" value="Protein kinase-like (PK-like)"/>
    <property type="match status" value="1"/>
</dbReference>
<dbReference type="CDD" id="cd00060">
    <property type="entry name" value="FHA"/>
    <property type="match status" value="1"/>
</dbReference>
<organism evidence="4 5">
    <name type="scientific">Candidatus Caccovicinus merdipullorum</name>
    <dbReference type="NCBI Taxonomy" id="2840724"/>
    <lineage>
        <taxon>Bacteria</taxon>
        <taxon>Bacillati</taxon>
        <taxon>Bacillota</taxon>
        <taxon>Clostridia</taxon>
        <taxon>Eubacteriales</taxon>
        <taxon>Candidatus Caccovicinus</taxon>
    </lineage>
</organism>
<dbReference type="Gene3D" id="3.30.200.20">
    <property type="entry name" value="Phosphorylase Kinase, domain 1"/>
    <property type="match status" value="1"/>
</dbReference>
<dbReference type="SUPFAM" id="SSF49879">
    <property type="entry name" value="SMAD/FHA domain"/>
    <property type="match status" value="1"/>
</dbReference>
<accession>A0A9D1GJH0</accession>
<evidence type="ECO:0000259" key="3">
    <source>
        <dbReference type="PROSITE" id="PS50011"/>
    </source>
</evidence>
<reference evidence="4" key="1">
    <citation type="submission" date="2020-10" db="EMBL/GenBank/DDBJ databases">
        <authorList>
            <person name="Gilroy R."/>
        </authorList>
    </citation>
    <scope>NUCLEOTIDE SEQUENCE</scope>
    <source>
        <strain evidence="4">CHK123-3438</strain>
    </source>
</reference>
<keyword evidence="1" id="KW-0547">Nucleotide-binding</keyword>
<comment type="caution">
    <text evidence="4">The sequence shown here is derived from an EMBL/GenBank/DDBJ whole genome shotgun (WGS) entry which is preliminary data.</text>
</comment>
<dbReference type="PROSITE" id="PS00107">
    <property type="entry name" value="PROTEIN_KINASE_ATP"/>
    <property type="match status" value="1"/>
</dbReference>
<dbReference type="PROSITE" id="PS50011">
    <property type="entry name" value="PROTEIN_KINASE_DOM"/>
    <property type="match status" value="1"/>
</dbReference>
<evidence type="ECO:0000313" key="4">
    <source>
        <dbReference type="EMBL" id="HIT41284.1"/>
    </source>
</evidence>
<evidence type="ECO:0000256" key="1">
    <source>
        <dbReference type="PROSITE-ProRule" id="PRU10141"/>
    </source>
</evidence>
<feature type="binding site" evidence="1">
    <location>
        <position position="75"/>
    </location>
    <ligand>
        <name>ATP</name>
        <dbReference type="ChEBI" id="CHEBI:30616"/>
    </ligand>
</feature>
<dbReference type="InterPro" id="IPR000253">
    <property type="entry name" value="FHA_dom"/>
</dbReference>
<dbReference type="EMBL" id="DVKS01000069">
    <property type="protein sequence ID" value="HIT41284.1"/>
    <property type="molecule type" value="Genomic_DNA"/>
</dbReference>
<dbReference type="CDD" id="cd14014">
    <property type="entry name" value="STKc_PknB_like"/>
    <property type="match status" value="1"/>
</dbReference>